<dbReference type="GO" id="GO:0004826">
    <property type="term" value="F:phenylalanine-tRNA ligase activity"/>
    <property type="evidence" value="ECO:0007669"/>
    <property type="project" value="InterPro"/>
</dbReference>
<evidence type="ECO:0000313" key="3">
    <source>
        <dbReference type="Proteomes" id="UP000322976"/>
    </source>
</evidence>
<dbReference type="SUPFAM" id="SSF56037">
    <property type="entry name" value="PheT/TilS domain"/>
    <property type="match status" value="1"/>
</dbReference>
<feature type="domain" description="B3/B4 tRNA-binding" evidence="1">
    <location>
        <begin position="64"/>
        <end position="218"/>
    </location>
</feature>
<dbReference type="AlphaFoldDB" id="A0A5D8Q965"/>
<dbReference type="EMBL" id="VTPS01000021">
    <property type="protein sequence ID" value="TZE80917.1"/>
    <property type="molecule type" value="Genomic_DNA"/>
</dbReference>
<comment type="caution">
    <text evidence="2">The sequence shown here is derived from an EMBL/GenBank/DDBJ whole genome shotgun (WGS) entry which is preliminary data.</text>
</comment>
<dbReference type="SMART" id="SM00873">
    <property type="entry name" value="B3_4"/>
    <property type="match status" value="1"/>
</dbReference>
<dbReference type="GO" id="GO:0003723">
    <property type="term" value="F:RNA binding"/>
    <property type="evidence" value="ECO:0007669"/>
    <property type="project" value="InterPro"/>
</dbReference>
<dbReference type="InterPro" id="IPR020825">
    <property type="entry name" value="Phe-tRNA_synthase-like_B3/B4"/>
</dbReference>
<reference evidence="2 3" key="1">
    <citation type="submission" date="2019-08" db="EMBL/GenBank/DDBJ databases">
        <title>Calorimonas adulescens gen. nov., sp. nov., an anaerobic thermophilic bacterium from Sakhalin hot spring.</title>
        <authorList>
            <person name="Khomyakova M.A."/>
            <person name="Merkel A.Y."/>
            <person name="Novikov A."/>
            <person name="Bonch-Osmolovskaya E.A."/>
            <person name="Slobodkin A.I."/>
        </authorList>
    </citation>
    <scope>NUCLEOTIDE SEQUENCE [LARGE SCALE GENOMIC DNA]</scope>
    <source>
        <strain evidence="2 3">A05MB</strain>
    </source>
</reference>
<sequence length="236" mass="27009">MIVKYVISEEIFKNNPGYIRGIIYLRDANNYGTDEELNDALKAQEDRARSIFTIERLREESYIASWREAFQKFGSNPNKYPPSIENLIKRILKGHTLPYINKLVTIFNYISLKYVLPCGGDDLDRVEGDLLLTYAKGDELYIPLNESEPQPVVTGEVIYKDDRKVLCRKWTWRQGDATKILPESKDVIINVDGMPPAGEDDVKAAMSEMAALIKKYCGGDIVMDIISERKNTYELL</sequence>
<dbReference type="PANTHER" id="PTHR39209:SF2">
    <property type="entry name" value="CYTOPLASMIC PROTEIN"/>
    <property type="match status" value="1"/>
</dbReference>
<dbReference type="PANTHER" id="PTHR39209">
    <property type="match status" value="1"/>
</dbReference>
<name>A0A5D8Q965_9THEO</name>
<evidence type="ECO:0000313" key="2">
    <source>
        <dbReference type="EMBL" id="TZE80917.1"/>
    </source>
</evidence>
<accession>A0A5D8Q965</accession>
<dbReference type="Gene3D" id="3.50.40.10">
    <property type="entry name" value="Phenylalanyl-trna Synthetase, Chain B, domain 3"/>
    <property type="match status" value="1"/>
</dbReference>
<protein>
    <recommendedName>
        <fullName evidence="1">B3/B4 tRNA-binding domain-containing protein</fullName>
    </recommendedName>
</protein>
<dbReference type="Proteomes" id="UP000322976">
    <property type="component" value="Unassembled WGS sequence"/>
</dbReference>
<keyword evidence="3" id="KW-1185">Reference proteome</keyword>
<gene>
    <name evidence="2" type="ORF">FWJ32_11540</name>
</gene>
<dbReference type="Pfam" id="PF03483">
    <property type="entry name" value="B3_4"/>
    <property type="match status" value="1"/>
</dbReference>
<evidence type="ECO:0000259" key="1">
    <source>
        <dbReference type="SMART" id="SM00873"/>
    </source>
</evidence>
<dbReference type="InterPro" id="IPR005146">
    <property type="entry name" value="B3/B4_tRNA-bd"/>
</dbReference>
<proteinExistence type="predicted"/>
<organism evidence="2 3">
    <name type="scientific">Calorimonas adulescens</name>
    <dbReference type="NCBI Taxonomy" id="2606906"/>
    <lineage>
        <taxon>Bacteria</taxon>
        <taxon>Bacillati</taxon>
        <taxon>Bacillota</taxon>
        <taxon>Clostridia</taxon>
        <taxon>Thermoanaerobacterales</taxon>
        <taxon>Thermoanaerobacteraceae</taxon>
        <taxon>Calorimonas</taxon>
    </lineage>
</organism>